<keyword evidence="2" id="KW-0223">Dioxygenase</keyword>
<dbReference type="Proteomes" id="UP000494363">
    <property type="component" value="Unassembled WGS sequence"/>
</dbReference>
<organism evidence="8 9">
    <name type="scientific">Paraburkholderia humisilvae</name>
    <dbReference type="NCBI Taxonomy" id="627669"/>
    <lineage>
        <taxon>Bacteria</taxon>
        <taxon>Pseudomonadati</taxon>
        <taxon>Pseudomonadota</taxon>
        <taxon>Betaproteobacteria</taxon>
        <taxon>Burkholderiales</taxon>
        <taxon>Burkholderiaceae</taxon>
        <taxon>Paraburkholderia</taxon>
    </lineage>
</organism>
<dbReference type="Gene3D" id="3.10.180.50">
    <property type="match status" value="1"/>
</dbReference>
<proteinExistence type="inferred from homology"/>
<evidence type="ECO:0000256" key="7">
    <source>
        <dbReference type="ARBA" id="ARBA00035045"/>
    </source>
</evidence>
<dbReference type="AlphaFoldDB" id="A0A6J5EEN7"/>
<evidence type="ECO:0000256" key="5">
    <source>
        <dbReference type="ARBA" id="ARBA00035013"/>
    </source>
</evidence>
<evidence type="ECO:0000313" key="9">
    <source>
        <dbReference type="Proteomes" id="UP000494363"/>
    </source>
</evidence>
<evidence type="ECO:0000256" key="3">
    <source>
        <dbReference type="ARBA" id="ARBA00023002"/>
    </source>
</evidence>
<keyword evidence="9" id="KW-1185">Reference proteome</keyword>
<name>A0A6J5EEN7_9BURK</name>
<dbReference type="GO" id="GO:0051213">
    <property type="term" value="F:dioxygenase activity"/>
    <property type="evidence" value="ECO:0007669"/>
    <property type="project" value="UniProtKB-KW"/>
</dbReference>
<comment type="cofactor">
    <cofactor evidence="1">
        <name>Fe(2+)</name>
        <dbReference type="ChEBI" id="CHEBI:29033"/>
    </cofactor>
</comment>
<evidence type="ECO:0000256" key="1">
    <source>
        <dbReference type="ARBA" id="ARBA00001954"/>
    </source>
</evidence>
<keyword evidence="3" id="KW-0560">Oxidoreductase</keyword>
<evidence type="ECO:0000256" key="2">
    <source>
        <dbReference type="ARBA" id="ARBA00022964"/>
    </source>
</evidence>
<dbReference type="EC" id="1.13.11.93" evidence="6"/>
<accession>A0A6J5EEN7</accession>
<dbReference type="SMART" id="SM01150">
    <property type="entry name" value="DUF1338"/>
    <property type="match status" value="1"/>
</dbReference>
<protein>
    <recommendedName>
        <fullName evidence="6">2-oxoadipate dioxygenase/decarboxylase</fullName>
        <ecNumber evidence="6">1.13.11.93</ecNumber>
    </recommendedName>
    <alternativeName>
        <fullName evidence="7">2-hydroxyglutarate synthase</fullName>
    </alternativeName>
</protein>
<comment type="similarity">
    <text evidence="5">Belongs to the 2-oxoadipate dioxygenase/decarboxylase family.</text>
</comment>
<sequence length="364" mass="40258">MPSAASRTITMRTMLNANVEHLLHTLFGESRTALLFATLNHPALLNEWEEGVVTRAELAQALNMALFEGLLARSPNGRAYTQDALAAGGSVHFDHGALRTVRWPHNGALPAGEAAFARILRALGFRIAGRYPLDRLGMTGRAWAHDDAPDEIAQFFVSELHPERFSDPFQQAVTNVVGASRDPLTPAALAQLWELERDGVLPLEGAQRLLPGLVGAFARHHDVPDEADYETLLKESPEMAWIATEGNAFNHATDRVADVFKLAEAEKAKGRPMKVDVECSRSGRVFQTAYRADTVVREFRTANGGVVTREVPGSFYEFITRKRHFDQATRRWETDLRFDAGNAQGIFRMTAQQPTAQSASERTV</sequence>
<dbReference type="CDD" id="cd16349">
    <property type="entry name" value="VOC_like"/>
    <property type="match status" value="1"/>
</dbReference>
<dbReference type="InterPro" id="IPR009770">
    <property type="entry name" value="HGLS"/>
</dbReference>
<evidence type="ECO:0000256" key="4">
    <source>
        <dbReference type="ARBA" id="ARBA00023004"/>
    </source>
</evidence>
<gene>
    <name evidence="8" type="ORF">LMG29542_05017</name>
</gene>
<keyword evidence="4" id="KW-0408">Iron</keyword>
<reference evidence="8 9" key="1">
    <citation type="submission" date="2020-04" db="EMBL/GenBank/DDBJ databases">
        <authorList>
            <person name="De Canck E."/>
        </authorList>
    </citation>
    <scope>NUCLEOTIDE SEQUENCE [LARGE SCALE GENOMIC DNA]</scope>
    <source>
        <strain evidence="8 9">LMG 29542</strain>
    </source>
</reference>
<evidence type="ECO:0000256" key="6">
    <source>
        <dbReference type="ARBA" id="ARBA00035023"/>
    </source>
</evidence>
<dbReference type="Pfam" id="PF07063">
    <property type="entry name" value="HGLS"/>
    <property type="match status" value="1"/>
</dbReference>
<dbReference type="EMBL" id="CADIKH010000025">
    <property type="protein sequence ID" value="CAB3764959.1"/>
    <property type="molecule type" value="Genomic_DNA"/>
</dbReference>
<evidence type="ECO:0000313" key="8">
    <source>
        <dbReference type="EMBL" id="CAB3764959.1"/>
    </source>
</evidence>